<evidence type="ECO:0000256" key="3">
    <source>
        <dbReference type="ARBA" id="ARBA00009469"/>
    </source>
</evidence>
<dbReference type="GO" id="GO:1904263">
    <property type="term" value="P:positive regulation of TORC1 signaling"/>
    <property type="evidence" value="ECO:0007669"/>
    <property type="project" value="Ensembl"/>
</dbReference>
<dbReference type="Pfam" id="PF01233">
    <property type="entry name" value="NMT"/>
    <property type="match status" value="1"/>
</dbReference>
<feature type="region of interest" description="Disordered" evidence="12">
    <location>
        <begin position="1"/>
        <end position="82"/>
    </location>
</feature>
<dbReference type="Ensembl" id="ENSBGRT00000044827.1">
    <property type="protein sequence ID" value="ENSBGRP00000038664.1"/>
    <property type="gene ID" value="ENSBGRG00000024214.1"/>
</dbReference>
<feature type="domain" description="Glycylpeptide N-tetradecanoyltransferase C-terminal" evidence="14">
    <location>
        <begin position="308"/>
        <end position="486"/>
    </location>
</feature>
<keyword evidence="4" id="KW-0963">Cytoplasm</keyword>
<name>A0A8B9YJH4_BOSMU</name>
<evidence type="ECO:0000256" key="11">
    <source>
        <dbReference type="RuleBase" id="RU004178"/>
    </source>
</evidence>
<dbReference type="InterPro" id="IPR022676">
    <property type="entry name" value="NMT_N"/>
</dbReference>
<dbReference type="GO" id="GO:0072657">
    <property type="term" value="P:protein localization to membrane"/>
    <property type="evidence" value="ECO:0007669"/>
    <property type="project" value="Ensembl"/>
</dbReference>
<dbReference type="GO" id="GO:0018030">
    <property type="term" value="F:peptidyl-lysine N6-myristoyltransferase activity"/>
    <property type="evidence" value="ECO:0007669"/>
    <property type="project" value="Ensembl"/>
</dbReference>
<dbReference type="InterPro" id="IPR022678">
    <property type="entry name" value="NMT_CS"/>
</dbReference>
<dbReference type="GO" id="GO:0004379">
    <property type="term" value="F:glycylpeptide N-tetradecanoyltransferase activity"/>
    <property type="evidence" value="ECO:0007669"/>
    <property type="project" value="UniProtKB-EC"/>
</dbReference>
<evidence type="ECO:0000256" key="7">
    <source>
        <dbReference type="ARBA" id="ARBA00023136"/>
    </source>
</evidence>
<dbReference type="PROSITE" id="PS00975">
    <property type="entry name" value="NMT_1"/>
    <property type="match status" value="1"/>
</dbReference>
<evidence type="ECO:0000259" key="13">
    <source>
        <dbReference type="Pfam" id="PF01233"/>
    </source>
</evidence>
<reference evidence="15" key="1">
    <citation type="submission" date="2019-05" db="EMBL/GenBank/DDBJ databases">
        <authorList>
            <person name="Zhang S."/>
            <person name="Liu J."/>
        </authorList>
    </citation>
    <scope>NUCLEOTIDE SEQUENCE [LARGE SCALE GENOMIC DNA]</scope>
</reference>
<keyword evidence="5" id="KW-0597">Phosphoprotein</keyword>
<evidence type="ECO:0000256" key="6">
    <source>
        <dbReference type="ARBA" id="ARBA00022679"/>
    </source>
</evidence>
<evidence type="ECO:0000256" key="10">
    <source>
        <dbReference type="RuleBase" id="RU000586"/>
    </source>
</evidence>
<evidence type="ECO:0000256" key="5">
    <source>
        <dbReference type="ARBA" id="ARBA00022553"/>
    </source>
</evidence>
<dbReference type="GO" id="GO:0005886">
    <property type="term" value="C:plasma membrane"/>
    <property type="evidence" value="ECO:0007669"/>
    <property type="project" value="Ensembl"/>
</dbReference>
<reference evidence="15" key="2">
    <citation type="submission" date="2025-08" db="UniProtKB">
        <authorList>
            <consortium name="Ensembl"/>
        </authorList>
    </citation>
    <scope>IDENTIFICATION</scope>
</reference>
<evidence type="ECO:0000256" key="2">
    <source>
        <dbReference type="ARBA" id="ARBA00004514"/>
    </source>
</evidence>
<evidence type="ECO:0000256" key="12">
    <source>
        <dbReference type="SAM" id="MobiDB-lite"/>
    </source>
</evidence>
<evidence type="ECO:0000259" key="14">
    <source>
        <dbReference type="Pfam" id="PF02799"/>
    </source>
</evidence>
<dbReference type="GO" id="GO:0150032">
    <property type="term" value="P:positive regulation of protein localization to lysosome"/>
    <property type="evidence" value="ECO:0007669"/>
    <property type="project" value="Ensembl"/>
</dbReference>
<keyword evidence="7" id="KW-0472">Membrane</keyword>
<dbReference type="CDD" id="cd04301">
    <property type="entry name" value="NAT_SF"/>
    <property type="match status" value="1"/>
</dbReference>
<evidence type="ECO:0000313" key="15">
    <source>
        <dbReference type="Ensembl" id="ENSBGRP00000038664.1"/>
    </source>
</evidence>
<dbReference type="PANTHER" id="PTHR11377:SF7">
    <property type="entry name" value="GLYCYLPEPTIDE N-TETRADECANOYLTRANSFERASE 1"/>
    <property type="match status" value="1"/>
</dbReference>
<dbReference type="InterPro" id="IPR022677">
    <property type="entry name" value="NMT_C"/>
</dbReference>
<dbReference type="GO" id="GO:0031669">
    <property type="term" value="P:cellular response to nutrient levels"/>
    <property type="evidence" value="ECO:0007669"/>
    <property type="project" value="Ensembl"/>
</dbReference>
<comment type="function">
    <text evidence="10">Adds a myristoyl group to the N-terminal glycine residue of certain cellular proteins.</text>
</comment>
<proteinExistence type="inferred from homology"/>
<dbReference type="Proteomes" id="UP000694520">
    <property type="component" value="Chromosome 19"/>
</dbReference>
<evidence type="ECO:0000256" key="1">
    <source>
        <dbReference type="ARBA" id="ARBA00004170"/>
    </source>
</evidence>
<evidence type="ECO:0000256" key="8">
    <source>
        <dbReference type="ARBA" id="ARBA00023315"/>
    </source>
</evidence>
<dbReference type="PROSITE" id="PS00976">
    <property type="entry name" value="NMT_2"/>
    <property type="match status" value="1"/>
</dbReference>
<keyword evidence="8 10" id="KW-0012">Acyltransferase</keyword>
<comment type="subcellular location">
    <subcellularLocation>
        <location evidence="2">Cytoplasm</location>
        <location evidence="2">Cytosol</location>
    </subcellularLocation>
    <subcellularLocation>
        <location evidence="1">Membrane</location>
        <topology evidence="1">Peripheral membrane protein</topology>
    </subcellularLocation>
</comment>
<dbReference type="GO" id="GO:0005829">
    <property type="term" value="C:cytosol"/>
    <property type="evidence" value="ECO:0007669"/>
    <property type="project" value="UniProtKB-SubCell"/>
</dbReference>
<dbReference type="EC" id="2.3.1.97" evidence="10"/>
<keyword evidence="16" id="KW-1185">Reference proteome</keyword>
<dbReference type="PANTHER" id="PTHR11377">
    <property type="entry name" value="N-MYRISTOYL TRANSFERASE"/>
    <property type="match status" value="1"/>
</dbReference>
<gene>
    <name evidence="15" type="primary">NMT1</name>
</gene>
<dbReference type="InterPro" id="IPR000903">
    <property type="entry name" value="NMT"/>
</dbReference>
<comment type="similarity">
    <text evidence="3 11">Belongs to the NMT family.</text>
</comment>
<feature type="domain" description="Glycylpeptide N-tetradecanoyltransferase N-terminal" evidence="13">
    <location>
        <begin position="141"/>
        <end position="294"/>
    </location>
</feature>
<protein>
    <recommendedName>
        <fullName evidence="10">Glycylpeptide N-tetradecanoyltransferase</fullName>
        <ecNumber evidence="10">2.3.1.97</ecNumber>
    </recommendedName>
</protein>
<comment type="catalytic activity">
    <reaction evidence="9 10">
        <text>N-terminal glycyl-[protein] + tetradecanoyl-CoA = N-tetradecanoylglycyl-[protein] + CoA + H(+)</text>
        <dbReference type="Rhea" id="RHEA:15521"/>
        <dbReference type="Rhea" id="RHEA-COMP:12666"/>
        <dbReference type="Rhea" id="RHEA-COMP:12667"/>
        <dbReference type="ChEBI" id="CHEBI:15378"/>
        <dbReference type="ChEBI" id="CHEBI:57287"/>
        <dbReference type="ChEBI" id="CHEBI:57385"/>
        <dbReference type="ChEBI" id="CHEBI:64723"/>
        <dbReference type="ChEBI" id="CHEBI:133050"/>
        <dbReference type="EC" id="2.3.1.97"/>
    </reaction>
</comment>
<dbReference type="FunFam" id="3.40.630.170:FF:000001">
    <property type="entry name" value="Glycylpeptide N-tetradecanoyltransferase"/>
    <property type="match status" value="1"/>
</dbReference>
<dbReference type="Pfam" id="PF02799">
    <property type="entry name" value="NMT_C"/>
    <property type="match status" value="1"/>
</dbReference>
<dbReference type="SUPFAM" id="SSF55729">
    <property type="entry name" value="Acyl-CoA N-acyltransferases (Nat)"/>
    <property type="match status" value="2"/>
</dbReference>
<sequence length="597" mass="67691">MADESDTAVKPPAPPLPQMMEGNGNGHEHCSDCENEEDNSYNRGGLSPANDTGAKKKKKKQKKKKEKGSETDSAQDQPVKMNSLPAERIQEIQKAIELFSVGQGPAKTMEEASKRSYQFWDTQPVPKLGEVVNTHGPVEPDKDNIRQEPYTLPQGFTWDALDLGDRGVLKELYTLLNENYVEDDDNMFRFDYSPEFLLWALRPPGWLPQWHCGVRVVSSRKLVGFISAIPANIHIYDTEKKMVEINFLCVHKKLRSKRVAPVLIREITRRVHLEGIFQAVYTAGVVLPKPVGTCRYWHRSLNPRKLIEVKFSHLSRNMTMQRTMKLYRLPETPKTAGLRPMEKKDIPVVHQLLSRYLKQFHLTPVMSQEEVEHWFYPQENIIDTFVVENANGEVTDFLSFYTLPSTIMNHPTHKSLKAAYSFYNVHTQTPLLDLMSDALVLAKMKGFDVFNALDLMENKTFLEKLKFGIGDGNLQYYLYNWKCPSMGAEKIPRPKKLLFSARCALHSTDGGVGEAGACPHSLTDIRHMASHGPEQPTLCVLLKMSEKKFPTLPPQAGLELGQAPCHELAQLWARSRPELPLKFGVPDGPRSELCLGD</sequence>
<dbReference type="GO" id="GO:0001701">
    <property type="term" value="P:in utero embryonic development"/>
    <property type="evidence" value="ECO:0007669"/>
    <property type="project" value="Ensembl"/>
</dbReference>
<dbReference type="GO" id="GO:0042180">
    <property type="term" value="P:ketone metabolic process"/>
    <property type="evidence" value="ECO:0007669"/>
    <property type="project" value="Ensembl"/>
</dbReference>
<keyword evidence="6 10" id="KW-0808">Transferase</keyword>
<organism evidence="15 16">
    <name type="scientific">Bos mutus grunniens</name>
    <name type="common">Wild yak</name>
    <name type="synonym">Bos grunniens</name>
    <dbReference type="NCBI Taxonomy" id="30521"/>
    <lineage>
        <taxon>Eukaryota</taxon>
        <taxon>Metazoa</taxon>
        <taxon>Chordata</taxon>
        <taxon>Craniata</taxon>
        <taxon>Vertebrata</taxon>
        <taxon>Euteleostomi</taxon>
        <taxon>Mammalia</taxon>
        <taxon>Eutheria</taxon>
        <taxon>Laurasiatheria</taxon>
        <taxon>Artiodactyla</taxon>
        <taxon>Ruminantia</taxon>
        <taxon>Pecora</taxon>
        <taxon>Bovidae</taxon>
        <taxon>Bovinae</taxon>
        <taxon>Bos</taxon>
    </lineage>
</organism>
<evidence type="ECO:0000256" key="9">
    <source>
        <dbReference type="ARBA" id="ARBA00048276"/>
    </source>
</evidence>
<accession>A0A8B9YJH4</accession>
<dbReference type="InterPro" id="IPR016181">
    <property type="entry name" value="Acyl_CoA_acyltransferase"/>
</dbReference>
<dbReference type="Gene3D" id="3.40.630.170">
    <property type="match status" value="1"/>
</dbReference>
<evidence type="ECO:0000313" key="16">
    <source>
        <dbReference type="Proteomes" id="UP000694520"/>
    </source>
</evidence>
<dbReference type="AlphaFoldDB" id="A0A8B9YJH4"/>
<feature type="compositionally biased region" description="Basic residues" evidence="12">
    <location>
        <begin position="55"/>
        <end position="66"/>
    </location>
</feature>
<evidence type="ECO:0000256" key="4">
    <source>
        <dbReference type="ARBA" id="ARBA00022490"/>
    </source>
</evidence>
<dbReference type="GeneTree" id="ENSGT00390000017837"/>
<reference evidence="15" key="3">
    <citation type="submission" date="2025-09" db="UniProtKB">
        <authorList>
            <consortium name="Ensembl"/>
        </authorList>
    </citation>
    <scope>IDENTIFICATION</scope>
</reference>